<evidence type="ECO:0008006" key="3">
    <source>
        <dbReference type="Google" id="ProtNLM"/>
    </source>
</evidence>
<dbReference type="RefSeq" id="WP_331809138.1">
    <property type="nucleotide sequence ID" value="NZ_JAZHOU010000001.1"/>
</dbReference>
<dbReference type="Proteomes" id="UP001356704">
    <property type="component" value="Unassembled WGS sequence"/>
</dbReference>
<protein>
    <recommendedName>
        <fullName evidence="3">Lipoprotein</fullName>
    </recommendedName>
</protein>
<dbReference type="EMBL" id="JAZHOU010000001">
    <property type="protein sequence ID" value="MEF3078363.1"/>
    <property type="molecule type" value="Genomic_DNA"/>
</dbReference>
<evidence type="ECO:0000313" key="2">
    <source>
        <dbReference type="Proteomes" id="UP001356704"/>
    </source>
</evidence>
<accession>A0ABU7W390</accession>
<gene>
    <name evidence="1" type="ORF">V1468_05040</name>
</gene>
<comment type="caution">
    <text evidence="1">The sequence shown here is derived from an EMBL/GenBank/DDBJ whole genome shotgun (WGS) entry which is preliminary data.</text>
</comment>
<reference evidence="1 2" key="1">
    <citation type="submission" date="2024-02" db="EMBL/GenBank/DDBJ databases">
        <title>Winogradskyella poriferorum JCM 12885.</title>
        <authorList>
            <person name="Zhang D.-F."/>
            <person name="Fu Z.-Y."/>
        </authorList>
    </citation>
    <scope>NUCLEOTIDE SEQUENCE [LARGE SCALE GENOMIC DNA]</scope>
    <source>
        <strain evidence="1 2">JCM 12885</strain>
    </source>
</reference>
<name>A0ABU7W390_9FLAO</name>
<keyword evidence="2" id="KW-1185">Reference proteome</keyword>
<proteinExistence type="predicted"/>
<sequence>MVRILIFISFLVFSCKRKDNHNIDGLKSTKGITALSIVKKATDTITNWQLYKDSELLFKSNIIESNRYTAKIKKSDAYKSLTLKLFSDCNNDIINREIVLALNDKRFATFRNENTVRSPFPIEKHIIDRIRMVKPKETFEIIYSDPYFKNGISIGFLELTEE</sequence>
<organism evidence="1 2">
    <name type="scientific">Winogradskyella poriferorum</name>
    <dbReference type="NCBI Taxonomy" id="307627"/>
    <lineage>
        <taxon>Bacteria</taxon>
        <taxon>Pseudomonadati</taxon>
        <taxon>Bacteroidota</taxon>
        <taxon>Flavobacteriia</taxon>
        <taxon>Flavobacteriales</taxon>
        <taxon>Flavobacteriaceae</taxon>
        <taxon>Winogradskyella</taxon>
    </lineage>
</organism>
<evidence type="ECO:0000313" key="1">
    <source>
        <dbReference type="EMBL" id="MEF3078363.1"/>
    </source>
</evidence>
<dbReference type="PROSITE" id="PS51257">
    <property type="entry name" value="PROKAR_LIPOPROTEIN"/>
    <property type="match status" value="1"/>
</dbReference>